<evidence type="ECO:0000313" key="9">
    <source>
        <dbReference type="Proteomes" id="UP000309215"/>
    </source>
</evidence>
<evidence type="ECO:0000256" key="7">
    <source>
        <dbReference type="SAM" id="MobiDB-lite"/>
    </source>
</evidence>
<evidence type="ECO:0000256" key="6">
    <source>
        <dbReference type="ARBA" id="ARBA00023211"/>
    </source>
</evidence>
<reference evidence="8 9" key="1">
    <citation type="submission" date="2019-04" db="EMBL/GenBank/DDBJ databases">
        <authorList>
            <person name="Li Y."/>
            <person name="Wang J."/>
        </authorList>
    </citation>
    <scope>NUCLEOTIDE SEQUENCE [LARGE SCALE GENOMIC DNA]</scope>
    <source>
        <strain evidence="8 9">DSM 14668</strain>
    </source>
</reference>
<keyword evidence="5" id="KW-0460">Magnesium</keyword>
<dbReference type="PANTHER" id="PTHR12318">
    <property type="entry name" value="TESTOSTERONE-REGULATED PROTEIN RP2"/>
    <property type="match status" value="1"/>
</dbReference>
<keyword evidence="4" id="KW-0378">Hydrolase</keyword>
<accession>A0A4U1JC72</accession>
<gene>
    <name evidence="8" type="ORF">E8A74_16500</name>
</gene>
<evidence type="ECO:0000256" key="5">
    <source>
        <dbReference type="ARBA" id="ARBA00022842"/>
    </source>
</evidence>
<evidence type="ECO:0008006" key="10">
    <source>
        <dbReference type="Google" id="ProtNLM"/>
    </source>
</evidence>
<evidence type="ECO:0000256" key="4">
    <source>
        <dbReference type="ARBA" id="ARBA00022801"/>
    </source>
</evidence>
<dbReference type="InterPro" id="IPR039121">
    <property type="entry name" value="NUDT19"/>
</dbReference>
<comment type="cofactor">
    <cofactor evidence="1">
        <name>Mn(2+)</name>
        <dbReference type="ChEBI" id="CHEBI:29035"/>
    </cofactor>
</comment>
<dbReference type="CDD" id="cd18870">
    <property type="entry name" value="NUDIX_AcylCoAdiphos_Nudt19"/>
    <property type="match status" value="1"/>
</dbReference>
<dbReference type="EMBL" id="SSMQ01000015">
    <property type="protein sequence ID" value="TKD07891.1"/>
    <property type="molecule type" value="Genomic_DNA"/>
</dbReference>
<feature type="region of interest" description="Disordered" evidence="7">
    <location>
        <begin position="296"/>
        <end position="317"/>
    </location>
</feature>
<comment type="caution">
    <text evidence="8">The sequence shown here is derived from an EMBL/GenBank/DDBJ whole genome shotgun (WGS) entry which is preliminary data.</text>
</comment>
<dbReference type="OrthoDB" id="9788263at2"/>
<sequence>MLEFDINRKTSEPRDAATVIVVRDGAQGLEVFCVRRHAKSAFMGGALVFPGGKVDPSDLDPGWETAATAADARVLGMATERSHALGLCVAACRETLEEGRILPVTPGVAGAELDALAAELAAGTRLLDALVRRGMRLALDTLVPFARWVTPVAESRRFDARFFLLPLPEGQEGRHDDHETTMSLWARPSDVLDAAAEGRFFLAPPTSRSLELLAGERDVHGALALARRQTLLPICPEFVPGDGDAPPFIALPGDPAHSVRERRLDGPSRYVLREGRFAAEDAPEFGKGFASPVVPGVETSLDERDVATSVDDGGSGT</sequence>
<evidence type="ECO:0000256" key="3">
    <source>
        <dbReference type="ARBA" id="ARBA00022723"/>
    </source>
</evidence>
<dbReference type="InterPro" id="IPR015797">
    <property type="entry name" value="NUDIX_hydrolase-like_dom_sf"/>
</dbReference>
<dbReference type="GO" id="GO:0016818">
    <property type="term" value="F:hydrolase activity, acting on acid anhydrides, in phosphorus-containing anhydrides"/>
    <property type="evidence" value="ECO:0007669"/>
    <property type="project" value="InterPro"/>
</dbReference>
<keyword evidence="9" id="KW-1185">Reference proteome</keyword>
<name>A0A4U1JC72_9BACT</name>
<keyword evidence="6" id="KW-0464">Manganese</keyword>
<dbReference type="SUPFAM" id="SSF55811">
    <property type="entry name" value="Nudix"/>
    <property type="match status" value="1"/>
</dbReference>
<keyword evidence="3" id="KW-0479">Metal-binding</keyword>
<dbReference type="RefSeq" id="WP_136929979.1">
    <property type="nucleotide sequence ID" value="NZ_SSMQ01000015.1"/>
</dbReference>
<proteinExistence type="predicted"/>
<organism evidence="8 9">
    <name type="scientific">Polyangium fumosum</name>
    <dbReference type="NCBI Taxonomy" id="889272"/>
    <lineage>
        <taxon>Bacteria</taxon>
        <taxon>Pseudomonadati</taxon>
        <taxon>Myxococcota</taxon>
        <taxon>Polyangia</taxon>
        <taxon>Polyangiales</taxon>
        <taxon>Polyangiaceae</taxon>
        <taxon>Polyangium</taxon>
    </lineage>
</organism>
<dbReference type="Gene3D" id="3.90.79.10">
    <property type="entry name" value="Nucleoside Triphosphate Pyrophosphohydrolase"/>
    <property type="match status" value="1"/>
</dbReference>
<dbReference type="Proteomes" id="UP000309215">
    <property type="component" value="Unassembled WGS sequence"/>
</dbReference>
<dbReference type="PANTHER" id="PTHR12318:SF0">
    <property type="entry name" value="ACYL-COENZYME A DIPHOSPHATASE NUDT19"/>
    <property type="match status" value="1"/>
</dbReference>
<protein>
    <recommendedName>
        <fullName evidence="10">NUDIX hydrolase</fullName>
    </recommendedName>
</protein>
<evidence type="ECO:0000256" key="1">
    <source>
        <dbReference type="ARBA" id="ARBA00001936"/>
    </source>
</evidence>
<dbReference type="AlphaFoldDB" id="A0A4U1JC72"/>
<evidence type="ECO:0000313" key="8">
    <source>
        <dbReference type="EMBL" id="TKD07891.1"/>
    </source>
</evidence>
<dbReference type="GO" id="GO:0046872">
    <property type="term" value="F:metal ion binding"/>
    <property type="evidence" value="ECO:0007669"/>
    <property type="project" value="UniProtKB-KW"/>
</dbReference>
<comment type="cofactor">
    <cofactor evidence="2">
        <name>Mg(2+)</name>
        <dbReference type="ChEBI" id="CHEBI:18420"/>
    </cofactor>
</comment>
<evidence type="ECO:0000256" key="2">
    <source>
        <dbReference type="ARBA" id="ARBA00001946"/>
    </source>
</evidence>